<reference evidence="2 3" key="1">
    <citation type="submission" date="2018-09" db="EMBL/GenBank/DDBJ databases">
        <title>Roseovarius spongiae sp. nov., isolated from a marine sponge.</title>
        <authorList>
            <person name="Zhuang L."/>
            <person name="Luo L."/>
        </authorList>
    </citation>
    <scope>NUCLEOTIDE SEQUENCE [LARGE SCALE GENOMIC DNA]</scope>
    <source>
        <strain evidence="2 3">HN-E21</strain>
    </source>
</reference>
<gene>
    <name evidence="2" type="ORF">D6850_09090</name>
</gene>
<feature type="transmembrane region" description="Helical" evidence="1">
    <location>
        <begin position="45"/>
        <end position="66"/>
    </location>
</feature>
<dbReference type="Proteomes" id="UP000281128">
    <property type="component" value="Unassembled WGS sequence"/>
</dbReference>
<dbReference type="OrthoDB" id="7658896at2"/>
<accession>A0A3A8ATS7</accession>
<dbReference type="RefSeq" id="WP_121166038.1">
    <property type="nucleotide sequence ID" value="NZ_RAPE01000002.1"/>
</dbReference>
<keyword evidence="1" id="KW-1133">Transmembrane helix</keyword>
<name>A0A3A8ATS7_9RHOB</name>
<dbReference type="Pfam" id="PF17272">
    <property type="entry name" value="DUF5337"/>
    <property type="match status" value="1"/>
</dbReference>
<evidence type="ECO:0008006" key="4">
    <source>
        <dbReference type="Google" id="ProtNLM"/>
    </source>
</evidence>
<evidence type="ECO:0000256" key="1">
    <source>
        <dbReference type="SAM" id="Phobius"/>
    </source>
</evidence>
<protein>
    <recommendedName>
        <fullName evidence="4">DUF5337 domain-containing protein</fullName>
    </recommendedName>
</protein>
<dbReference type="AlphaFoldDB" id="A0A3A8ATS7"/>
<evidence type="ECO:0000313" key="3">
    <source>
        <dbReference type="Proteomes" id="UP000281128"/>
    </source>
</evidence>
<dbReference type="InterPro" id="IPR020308">
    <property type="entry name" value="Uncharacterised_Ynq1"/>
</dbReference>
<dbReference type="EMBL" id="RAPE01000002">
    <property type="protein sequence ID" value="RKF15004.1"/>
    <property type="molecule type" value="Genomic_DNA"/>
</dbReference>
<evidence type="ECO:0000313" key="2">
    <source>
        <dbReference type="EMBL" id="RKF15004.1"/>
    </source>
</evidence>
<keyword evidence="3" id="KW-1185">Reference proteome</keyword>
<comment type="caution">
    <text evidence="2">The sequence shown here is derived from an EMBL/GenBank/DDBJ whole genome shotgun (WGS) entry which is preliminary data.</text>
</comment>
<keyword evidence="1" id="KW-0812">Transmembrane</keyword>
<feature type="transmembrane region" description="Helical" evidence="1">
    <location>
        <begin position="16"/>
        <end position="33"/>
    </location>
</feature>
<sequence>MPQDSRDSEHRQGRRAALVIAGTAVFWVLATLIGGELGLDNRTLALFDLIALGGFVWALWMIYNIWRARQDNKG</sequence>
<proteinExistence type="predicted"/>
<organism evidence="2 3">
    <name type="scientific">Roseovarius spongiae</name>
    <dbReference type="NCBI Taxonomy" id="2320272"/>
    <lineage>
        <taxon>Bacteria</taxon>
        <taxon>Pseudomonadati</taxon>
        <taxon>Pseudomonadota</taxon>
        <taxon>Alphaproteobacteria</taxon>
        <taxon>Rhodobacterales</taxon>
        <taxon>Roseobacteraceae</taxon>
        <taxon>Roseovarius</taxon>
    </lineage>
</organism>
<keyword evidence="1" id="KW-0472">Membrane</keyword>